<evidence type="ECO:0000313" key="11">
    <source>
        <dbReference type="EMBL" id="MFD0989892.1"/>
    </source>
</evidence>
<dbReference type="InterPro" id="IPR036942">
    <property type="entry name" value="Beta-barrel_TonB_sf"/>
</dbReference>
<dbReference type="NCBIfam" id="TIGR04056">
    <property type="entry name" value="OMP_RagA_SusC"/>
    <property type="match status" value="1"/>
</dbReference>
<proteinExistence type="inferred from homology"/>
<feature type="domain" description="TonB-dependent receptor plug" evidence="10">
    <location>
        <begin position="117"/>
        <end position="238"/>
    </location>
</feature>
<evidence type="ECO:0000256" key="6">
    <source>
        <dbReference type="ARBA" id="ARBA00023136"/>
    </source>
</evidence>
<keyword evidence="5 9" id="KW-0732">Signal</keyword>
<dbReference type="PROSITE" id="PS52016">
    <property type="entry name" value="TONB_DEPENDENT_REC_3"/>
    <property type="match status" value="1"/>
</dbReference>
<dbReference type="Pfam" id="PF07715">
    <property type="entry name" value="Plug"/>
    <property type="match status" value="1"/>
</dbReference>
<reference evidence="12" key="1">
    <citation type="journal article" date="2019" name="Int. J. Syst. Evol. Microbiol.">
        <title>The Global Catalogue of Microorganisms (GCM) 10K type strain sequencing project: providing services to taxonomists for standard genome sequencing and annotation.</title>
        <authorList>
            <consortium name="The Broad Institute Genomics Platform"/>
            <consortium name="The Broad Institute Genome Sequencing Center for Infectious Disease"/>
            <person name="Wu L."/>
            <person name="Ma J."/>
        </authorList>
    </citation>
    <scope>NUCLEOTIDE SEQUENCE [LARGE SCALE GENOMIC DNA]</scope>
    <source>
        <strain evidence="12">CCUG 62414</strain>
    </source>
</reference>
<organism evidence="11 12">
    <name type="scientific">Mariniflexile jejuense</name>
    <dbReference type="NCBI Taxonomy" id="1173582"/>
    <lineage>
        <taxon>Bacteria</taxon>
        <taxon>Pseudomonadati</taxon>
        <taxon>Bacteroidota</taxon>
        <taxon>Flavobacteriia</taxon>
        <taxon>Flavobacteriales</taxon>
        <taxon>Flavobacteriaceae</taxon>
        <taxon>Mariniflexile</taxon>
    </lineage>
</organism>
<comment type="caution">
    <text evidence="11">The sequence shown here is derived from an EMBL/GenBank/DDBJ whole genome shotgun (WGS) entry which is preliminary data.</text>
</comment>
<dbReference type="InterPro" id="IPR039426">
    <property type="entry name" value="TonB-dep_rcpt-like"/>
</dbReference>
<keyword evidence="6 8" id="KW-0472">Membrane</keyword>
<dbReference type="InterPro" id="IPR037066">
    <property type="entry name" value="Plug_dom_sf"/>
</dbReference>
<dbReference type="Gene3D" id="2.60.40.1120">
    <property type="entry name" value="Carboxypeptidase-like, regulatory domain"/>
    <property type="match status" value="1"/>
</dbReference>
<gene>
    <name evidence="11" type="ORF">ACFQ1R_07280</name>
</gene>
<evidence type="ECO:0000256" key="8">
    <source>
        <dbReference type="PROSITE-ProRule" id="PRU01360"/>
    </source>
</evidence>
<dbReference type="PANTHER" id="PTHR30069:SF29">
    <property type="entry name" value="HEMOGLOBIN AND HEMOGLOBIN-HAPTOGLOBIN-BINDING PROTEIN 1-RELATED"/>
    <property type="match status" value="1"/>
</dbReference>
<keyword evidence="2 8" id="KW-0813">Transport</keyword>
<dbReference type="InterPro" id="IPR008969">
    <property type="entry name" value="CarboxyPept-like_regulatory"/>
</dbReference>
<evidence type="ECO:0000256" key="1">
    <source>
        <dbReference type="ARBA" id="ARBA00004571"/>
    </source>
</evidence>
<dbReference type="InterPro" id="IPR012910">
    <property type="entry name" value="Plug_dom"/>
</dbReference>
<dbReference type="InterPro" id="IPR023996">
    <property type="entry name" value="TonB-dep_OMP_SusC/RagA"/>
</dbReference>
<feature type="chain" id="PRO_5047069233" evidence="9">
    <location>
        <begin position="23"/>
        <end position="1063"/>
    </location>
</feature>
<dbReference type="Pfam" id="PF13715">
    <property type="entry name" value="CarbopepD_reg_2"/>
    <property type="match status" value="1"/>
</dbReference>
<keyword evidence="7 8" id="KW-0998">Cell outer membrane</keyword>
<evidence type="ECO:0000256" key="7">
    <source>
        <dbReference type="ARBA" id="ARBA00023237"/>
    </source>
</evidence>
<dbReference type="Proteomes" id="UP001597061">
    <property type="component" value="Unassembled WGS sequence"/>
</dbReference>
<dbReference type="Gene3D" id="2.40.170.20">
    <property type="entry name" value="TonB-dependent receptor, beta-barrel domain"/>
    <property type="match status" value="1"/>
</dbReference>
<sequence>MKTKFSGILTLLLAFVVQLTFAQEKTISGTVSDGSGLPLPGATVLVKGTASGTSTDFDGKYSIKAKQGETLVISFVGYTTKETKVGSSNLINVTLSEDAQSLEEVVITAFGTQRQARSLSYAATKVTSEELTEVSTGNPLQSLSGKVAGVDISSPAQPGASTKVIFRGISSITGSNSPLYIIDGSPILDTNRSSIGSTSSFDAGSGLNDIDPNNIESINFLKGAAATSLYGSRGANGVIVINTKRGKNKLKVNVSSSIDLQEVARVPHFQQEFGTGWAGVSYSNVQGEGSTAQSNENGSWGPAFNGLVKPWSRIINNQQLIKAYIPLENNVRDFYNRGYSYNNSIGISGSNENSDVSFTFSRVDTDGVIPSDQDSFTKNNFGINAGTGSDKFKARFSANYGHIKQGAVPTGQGDDASFGKSLIQEMIQMPNDVSIVDMKDLSSLWNTPSYFYTPYASNPYITLASNVVDIEKDRFYGNANFTYLFNDKFSATYQLSTDIDNQTVKRYGSIIEYVPGSPQDLANANGVVGGVQEAKYTSRQFDTYFNLNYNAKINDKLSINALLGVNFNETNSDVLGVTVTDLDLPDYYELSNSASTPTISQSNAVKRVFGAYSQVELGYLEKYYLTLTARNDSSSSLPFEKNSYFYPSASFAAILADNNTVFSKLRLGWARIGNDTGAYQIFATAGQSTNAAYYGSITYPFGGVNGYEIFGRIENQSLKPEITDEIEIGTETRLFNNRINLDFTYYNRKTKDLIVDSPVASSTGYSTVTGNFVDLTNKGVEISLGIKPIVTDSFTWDATFTFTKNMSNVDKVRIEATEGETSKILIYNAYDTNFYAEEGKPLGVFYTPTPDKTDTGEYIANPDTGYYTYSGQEGYAGTSQRDFILGFKNTFKYKNFRLSMGLDWKQGGQMYSYTKRLSYFVGNAVETTYNGRNPFIIPNSVVSDGAGGYVENTTPVAYDDVTAFYNDSQNAAIEGEHIINKTFVRLRDLSLSYSVPTSLVNKWGFTDLTFSVYGQNLFLWTPSNNTFVDPETTTYGNGLRSEFGEFATNPSQRSYGTSIKFTF</sequence>
<evidence type="ECO:0000256" key="4">
    <source>
        <dbReference type="ARBA" id="ARBA00022692"/>
    </source>
</evidence>
<comment type="similarity">
    <text evidence="8">Belongs to the TonB-dependent receptor family.</text>
</comment>
<keyword evidence="3 8" id="KW-1134">Transmembrane beta strand</keyword>
<evidence type="ECO:0000256" key="5">
    <source>
        <dbReference type="ARBA" id="ARBA00022729"/>
    </source>
</evidence>
<keyword evidence="12" id="KW-1185">Reference proteome</keyword>
<evidence type="ECO:0000256" key="3">
    <source>
        <dbReference type="ARBA" id="ARBA00022452"/>
    </source>
</evidence>
<evidence type="ECO:0000256" key="9">
    <source>
        <dbReference type="SAM" id="SignalP"/>
    </source>
</evidence>
<dbReference type="SUPFAM" id="SSF56935">
    <property type="entry name" value="Porins"/>
    <property type="match status" value="1"/>
</dbReference>
<dbReference type="SUPFAM" id="SSF49464">
    <property type="entry name" value="Carboxypeptidase regulatory domain-like"/>
    <property type="match status" value="1"/>
</dbReference>
<accession>A0ABW3JHH0</accession>
<dbReference type="InterPro" id="IPR023997">
    <property type="entry name" value="TonB-dep_OMP_SusC/RagA_CS"/>
</dbReference>
<name>A0ABW3JHH0_9FLAO</name>
<protein>
    <submittedName>
        <fullName evidence="11">SusC/RagA family TonB-linked outer membrane protein</fullName>
    </submittedName>
</protein>
<feature type="signal peptide" evidence="9">
    <location>
        <begin position="1"/>
        <end position="22"/>
    </location>
</feature>
<evidence type="ECO:0000313" key="12">
    <source>
        <dbReference type="Proteomes" id="UP001597061"/>
    </source>
</evidence>
<dbReference type="NCBIfam" id="TIGR04057">
    <property type="entry name" value="SusC_RagA_signa"/>
    <property type="match status" value="1"/>
</dbReference>
<dbReference type="EMBL" id="JBHTJI010000001">
    <property type="protein sequence ID" value="MFD0989892.1"/>
    <property type="molecule type" value="Genomic_DNA"/>
</dbReference>
<comment type="subcellular location">
    <subcellularLocation>
        <location evidence="1 8">Cell outer membrane</location>
        <topology evidence="1 8">Multi-pass membrane protein</topology>
    </subcellularLocation>
</comment>
<dbReference type="Gene3D" id="2.170.130.10">
    <property type="entry name" value="TonB-dependent receptor, plug domain"/>
    <property type="match status" value="1"/>
</dbReference>
<keyword evidence="4 8" id="KW-0812">Transmembrane</keyword>
<dbReference type="PANTHER" id="PTHR30069">
    <property type="entry name" value="TONB-DEPENDENT OUTER MEMBRANE RECEPTOR"/>
    <property type="match status" value="1"/>
</dbReference>
<evidence type="ECO:0000256" key="2">
    <source>
        <dbReference type="ARBA" id="ARBA00022448"/>
    </source>
</evidence>
<evidence type="ECO:0000259" key="10">
    <source>
        <dbReference type="Pfam" id="PF07715"/>
    </source>
</evidence>
<dbReference type="RefSeq" id="WP_379925471.1">
    <property type="nucleotide sequence ID" value="NZ_JBHTJI010000001.1"/>
</dbReference>